<keyword evidence="3" id="KW-0804">Transcription</keyword>
<comment type="caution">
    <text evidence="6">The sequence shown here is derived from an EMBL/GenBank/DDBJ whole genome shotgun (WGS) entry which is preliminary data.</text>
</comment>
<protein>
    <submittedName>
        <fullName evidence="6">AcrR family transcriptional regulator</fullName>
    </submittedName>
</protein>
<evidence type="ECO:0000256" key="2">
    <source>
        <dbReference type="ARBA" id="ARBA00023125"/>
    </source>
</evidence>
<organism evidence="6 7">
    <name type="scientific">Kribbella aluminosa</name>
    <dbReference type="NCBI Taxonomy" id="416017"/>
    <lineage>
        <taxon>Bacteria</taxon>
        <taxon>Bacillati</taxon>
        <taxon>Actinomycetota</taxon>
        <taxon>Actinomycetes</taxon>
        <taxon>Propionibacteriales</taxon>
        <taxon>Kribbellaceae</taxon>
        <taxon>Kribbella</taxon>
    </lineage>
</organism>
<proteinExistence type="predicted"/>
<dbReference type="Pfam" id="PF00440">
    <property type="entry name" value="TetR_N"/>
    <property type="match status" value="1"/>
</dbReference>
<dbReference type="Pfam" id="PF17933">
    <property type="entry name" value="TetR_C_25"/>
    <property type="match status" value="1"/>
</dbReference>
<sequence>MTDTVPVFSLLNMSSVVDDGDLTARASIRNAALRLFAERGHDAVTLREIAGVAGVSPALVVHHFGSKDGLRAAVDEYAGRAFDSLFAMDEHDLVDAMTGDNWVSVGEMFARAFPPGSPLPAYLRRLLLTNDPVGAALFGRWFAQTRRLLDTMADLGATRPSEDVAVRAAFLLVNDLAVLLLRNQVAAAIGVDPLTPEGMSRWAKEVTAVYQQGAFAPGKEQS</sequence>
<keyword evidence="1" id="KW-0805">Transcription regulation</keyword>
<dbReference type="InterPro" id="IPR001647">
    <property type="entry name" value="HTH_TetR"/>
</dbReference>
<reference evidence="6 7" key="1">
    <citation type="submission" date="2021-03" db="EMBL/GenBank/DDBJ databases">
        <title>Sequencing the genomes of 1000 actinobacteria strains.</title>
        <authorList>
            <person name="Klenk H.-P."/>
        </authorList>
    </citation>
    <scope>NUCLEOTIDE SEQUENCE [LARGE SCALE GENOMIC DNA]</scope>
    <source>
        <strain evidence="6 7">DSM 18824</strain>
    </source>
</reference>
<dbReference type="PROSITE" id="PS50977">
    <property type="entry name" value="HTH_TETR_2"/>
    <property type="match status" value="1"/>
</dbReference>
<keyword evidence="7" id="KW-1185">Reference proteome</keyword>
<dbReference type="EMBL" id="JAGINT010000001">
    <property type="protein sequence ID" value="MBP2352624.1"/>
    <property type="molecule type" value="Genomic_DNA"/>
</dbReference>
<dbReference type="InterPro" id="IPR009057">
    <property type="entry name" value="Homeodomain-like_sf"/>
</dbReference>
<dbReference type="Proteomes" id="UP000755585">
    <property type="component" value="Unassembled WGS sequence"/>
</dbReference>
<evidence type="ECO:0000256" key="4">
    <source>
        <dbReference type="PROSITE-ProRule" id="PRU00335"/>
    </source>
</evidence>
<evidence type="ECO:0000313" key="6">
    <source>
        <dbReference type="EMBL" id="MBP2352624.1"/>
    </source>
</evidence>
<gene>
    <name evidence="6" type="ORF">JOF29_003707</name>
</gene>
<dbReference type="InterPro" id="IPR050109">
    <property type="entry name" value="HTH-type_TetR-like_transc_reg"/>
</dbReference>
<dbReference type="Gene3D" id="1.10.357.10">
    <property type="entry name" value="Tetracycline Repressor, domain 2"/>
    <property type="match status" value="1"/>
</dbReference>
<accession>A0ABS4ULW5</accession>
<evidence type="ECO:0000256" key="3">
    <source>
        <dbReference type="ARBA" id="ARBA00023163"/>
    </source>
</evidence>
<evidence type="ECO:0000256" key="1">
    <source>
        <dbReference type="ARBA" id="ARBA00023015"/>
    </source>
</evidence>
<dbReference type="InterPro" id="IPR041484">
    <property type="entry name" value="TetR_C_25"/>
</dbReference>
<name>A0ABS4ULW5_9ACTN</name>
<dbReference type="PANTHER" id="PTHR30055">
    <property type="entry name" value="HTH-TYPE TRANSCRIPTIONAL REGULATOR RUTR"/>
    <property type="match status" value="1"/>
</dbReference>
<feature type="domain" description="HTH tetR-type" evidence="5">
    <location>
        <begin position="22"/>
        <end position="82"/>
    </location>
</feature>
<dbReference type="PRINTS" id="PR00455">
    <property type="entry name" value="HTHTETR"/>
</dbReference>
<keyword evidence="2 4" id="KW-0238">DNA-binding</keyword>
<feature type="DNA-binding region" description="H-T-H motif" evidence="4">
    <location>
        <begin position="45"/>
        <end position="64"/>
    </location>
</feature>
<evidence type="ECO:0000259" key="5">
    <source>
        <dbReference type="PROSITE" id="PS50977"/>
    </source>
</evidence>
<dbReference type="PANTHER" id="PTHR30055:SF234">
    <property type="entry name" value="HTH-TYPE TRANSCRIPTIONAL REGULATOR BETI"/>
    <property type="match status" value="1"/>
</dbReference>
<dbReference type="SUPFAM" id="SSF46689">
    <property type="entry name" value="Homeodomain-like"/>
    <property type="match status" value="1"/>
</dbReference>
<dbReference type="RefSeq" id="WP_209695350.1">
    <property type="nucleotide sequence ID" value="NZ_BAAAVU010000014.1"/>
</dbReference>
<evidence type="ECO:0000313" key="7">
    <source>
        <dbReference type="Proteomes" id="UP000755585"/>
    </source>
</evidence>